<accession>A0A0F0CK59</accession>
<evidence type="ECO:0000313" key="1">
    <source>
        <dbReference type="EMBL" id="KJJ83632.1"/>
    </source>
</evidence>
<dbReference type="Proteomes" id="UP000033428">
    <property type="component" value="Unassembled WGS sequence"/>
</dbReference>
<name>A0A0F0CK59_9BACT</name>
<gene>
    <name evidence="1" type="ORF">OMAG_002491</name>
</gene>
<evidence type="ECO:0000313" key="2">
    <source>
        <dbReference type="Proteomes" id="UP000033428"/>
    </source>
</evidence>
<reference evidence="1 2" key="1">
    <citation type="submission" date="2015-02" db="EMBL/GenBank/DDBJ databases">
        <title>Single-cell genomics of uncultivated deep-branching MTB reveals a conserved set of magnetosome genes.</title>
        <authorList>
            <person name="Kolinko S."/>
            <person name="Richter M."/>
            <person name="Glockner F.O."/>
            <person name="Brachmann A."/>
            <person name="Schuler D."/>
        </authorList>
    </citation>
    <scope>NUCLEOTIDE SEQUENCE [LARGE SCALE GENOMIC DNA]</scope>
    <source>
        <strain evidence="1">SKK-01</strain>
    </source>
</reference>
<dbReference type="AlphaFoldDB" id="A0A0F0CK59"/>
<proteinExistence type="predicted"/>
<protein>
    <submittedName>
        <fullName evidence="1">Uncharacterized protein</fullName>
    </submittedName>
</protein>
<keyword evidence="2" id="KW-1185">Reference proteome</keyword>
<sequence>MDSRVRGNNGWEIFMNKITSIKKQWAKTFFKNHFFGNMADICFSPVF</sequence>
<dbReference type="EMBL" id="JYNY01000516">
    <property type="protein sequence ID" value="KJJ83632.1"/>
    <property type="molecule type" value="Genomic_DNA"/>
</dbReference>
<comment type="caution">
    <text evidence="1">The sequence shown here is derived from an EMBL/GenBank/DDBJ whole genome shotgun (WGS) entry which is preliminary data.</text>
</comment>
<organism evidence="1 2">
    <name type="scientific">Candidatus Omnitrophus magneticus</name>
    <dbReference type="NCBI Taxonomy" id="1609969"/>
    <lineage>
        <taxon>Bacteria</taxon>
        <taxon>Pseudomonadati</taxon>
        <taxon>Candidatus Omnitrophota</taxon>
        <taxon>Candidatus Omnitrophus</taxon>
    </lineage>
</organism>